<keyword evidence="1" id="KW-0812">Transmembrane</keyword>
<dbReference type="PANTHER" id="PTHR28635">
    <property type="entry name" value="TRANSMEMBRANE INNER EAR EXPRESSED PROTEIN"/>
    <property type="match status" value="1"/>
</dbReference>
<sequence>MEETTLPSILPFSGTSSVSPCSNEASTKVEDCVEDAVQQWLENEAFPGFRVWQLAGIILSVLLSIIVGLCCCIRFRVPRTKQEIEADYIRKRITKSFRNKLSKISNTEMDEMDLQKALDRIRNEFEGDESAIAKECAEMAKRNIQHGFRSRFNAVFGGARVRFSQREHAELNATI</sequence>
<accession>A0AAV2NEP0</accession>
<proteinExistence type="predicted"/>
<evidence type="ECO:0008006" key="4">
    <source>
        <dbReference type="Google" id="ProtNLM"/>
    </source>
</evidence>
<keyword evidence="3" id="KW-1185">Reference proteome</keyword>
<keyword evidence="1" id="KW-1133">Transmembrane helix</keyword>
<keyword evidence="1" id="KW-0472">Membrane</keyword>
<dbReference type="InterPro" id="IPR032006">
    <property type="entry name" value="TMIE"/>
</dbReference>
<dbReference type="PANTHER" id="PTHR28635:SF1">
    <property type="entry name" value="TRANSMEMBRANE INNER EAR EXPRESSED PROTEIN"/>
    <property type="match status" value="1"/>
</dbReference>
<protein>
    <recommendedName>
        <fullName evidence="4">Transmembrane inner ear expressed protein</fullName>
    </recommendedName>
</protein>
<evidence type="ECO:0000313" key="3">
    <source>
        <dbReference type="Proteomes" id="UP001497644"/>
    </source>
</evidence>
<evidence type="ECO:0000313" key="2">
    <source>
        <dbReference type="EMBL" id="CAL1678637.1"/>
    </source>
</evidence>
<dbReference type="EMBL" id="OZ034837">
    <property type="protein sequence ID" value="CAL1678637.1"/>
    <property type="molecule type" value="Genomic_DNA"/>
</dbReference>
<gene>
    <name evidence="2" type="ORF">LPLAT_LOCUS4446</name>
</gene>
<dbReference type="Proteomes" id="UP001497644">
    <property type="component" value="Chromosome 14"/>
</dbReference>
<evidence type="ECO:0000256" key="1">
    <source>
        <dbReference type="SAM" id="Phobius"/>
    </source>
</evidence>
<reference evidence="2" key="1">
    <citation type="submission" date="2024-04" db="EMBL/GenBank/DDBJ databases">
        <authorList>
            <consortium name="Molecular Ecology Group"/>
        </authorList>
    </citation>
    <scope>NUCLEOTIDE SEQUENCE</scope>
</reference>
<name>A0AAV2NEP0_9HYME</name>
<dbReference type="AlphaFoldDB" id="A0AAV2NEP0"/>
<feature type="transmembrane region" description="Helical" evidence="1">
    <location>
        <begin position="51"/>
        <end position="73"/>
    </location>
</feature>
<organism evidence="2 3">
    <name type="scientific">Lasius platythorax</name>
    <dbReference type="NCBI Taxonomy" id="488582"/>
    <lineage>
        <taxon>Eukaryota</taxon>
        <taxon>Metazoa</taxon>
        <taxon>Ecdysozoa</taxon>
        <taxon>Arthropoda</taxon>
        <taxon>Hexapoda</taxon>
        <taxon>Insecta</taxon>
        <taxon>Pterygota</taxon>
        <taxon>Neoptera</taxon>
        <taxon>Endopterygota</taxon>
        <taxon>Hymenoptera</taxon>
        <taxon>Apocrita</taxon>
        <taxon>Aculeata</taxon>
        <taxon>Formicoidea</taxon>
        <taxon>Formicidae</taxon>
        <taxon>Formicinae</taxon>
        <taxon>Lasius</taxon>
        <taxon>Lasius</taxon>
    </lineage>
</organism>
<dbReference type="Pfam" id="PF16038">
    <property type="entry name" value="TMIE"/>
    <property type="match status" value="1"/>
</dbReference>